<feature type="binding site" evidence="11">
    <location>
        <begin position="93"/>
        <end position="100"/>
    </location>
    <ligand>
        <name>ATP</name>
        <dbReference type="ChEBI" id="CHEBI:30616"/>
    </ligand>
</feature>
<dbReference type="Gene3D" id="3.40.50.300">
    <property type="entry name" value="P-loop containing nucleotide triphosphate hydrolases"/>
    <property type="match status" value="2"/>
</dbReference>
<dbReference type="PROSITE" id="PS51217">
    <property type="entry name" value="UVRD_HELICASE_CTER"/>
    <property type="match status" value="1"/>
</dbReference>
<evidence type="ECO:0000313" key="15">
    <source>
        <dbReference type="EMBL" id="MUG67286.1"/>
    </source>
</evidence>
<dbReference type="InterPro" id="IPR014017">
    <property type="entry name" value="DNA_helicase_UvrD-like_C"/>
</dbReference>
<feature type="domain" description="UvrD-like helicase ATP-binding" evidence="13">
    <location>
        <begin position="72"/>
        <end position="346"/>
    </location>
</feature>
<evidence type="ECO:0000256" key="11">
    <source>
        <dbReference type="PROSITE-ProRule" id="PRU00560"/>
    </source>
</evidence>
<evidence type="ECO:0000256" key="10">
    <source>
        <dbReference type="ARBA" id="ARBA00048988"/>
    </source>
</evidence>
<dbReference type="Proteomes" id="UP000435177">
    <property type="component" value="Unassembled WGS sequence"/>
</dbReference>
<reference evidence="15 16" key="1">
    <citation type="submission" date="2019-11" db="EMBL/GenBank/DDBJ databases">
        <title>Draft genome sequences of five Paenibacillus species of dairy origin.</title>
        <authorList>
            <person name="Olajide A.M."/>
            <person name="Chen S."/>
            <person name="Lapointe G."/>
        </authorList>
    </citation>
    <scope>NUCLEOTIDE SEQUENCE [LARGE SCALE GENOMIC DNA]</scope>
    <source>
        <strain evidence="15 16">3CS1</strain>
    </source>
</reference>
<dbReference type="EC" id="5.6.2.4" evidence="9"/>
<dbReference type="Pfam" id="PF13361">
    <property type="entry name" value="UvrD_C"/>
    <property type="match status" value="1"/>
</dbReference>
<evidence type="ECO:0000256" key="3">
    <source>
        <dbReference type="ARBA" id="ARBA00022801"/>
    </source>
</evidence>
<dbReference type="Pfam" id="PF00580">
    <property type="entry name" value="UvrD-helicase"/>
    <property type="match status" value="1"/>
</dbReference>
<comment type="caution">
    <text evidence="15">The sequence shown here is derived from an EMBL/GenBank/DDBJ whole genome shotgun (WGS) entry which is preliminary data.</text>
</comment>
<keyword evidence="16" id="KW-1185">Reference proteome</keyword>
<evidence type="ECO:0000256" key="4">
    <source>
        <dbReference type="ARBA" id="ARBA00022806"/>
    </source>
</evidence>
<evidence type="ECO:0000256" key="8">
    <source>
        <dbReference type="ARBA" id="ARBA00034617"/>
    </source>
</evidence>
<dbReference type="InterPro" id="IPR027417">
    <property type="entry name" value="P-loop_NTPase"/>
</dbReference>
<keyword evidence="2 11" id="KW-0547">Nucleotide-binding</keyword>
<organism evidence="15 16">
    <name type="scientific">Paenibacillus campinasensis</name>
    <dbReference type="NCBI Taxonomy" id="66347"/>
    <lineage>
        <taxon>Bacteria</taxon>
        <taxon>Bacillati</taxon>
        <taxon>Bacillota</taxon>
        <taxon>Bacilli</taxon>
        <taxon>Bacillales</taxon>
        <taxon>Paenibacillaceae</taxon>
        <taxon>Paenibacillus</taxon>
    </lineage>
</organism>
<evidence type="ECO:0000256" key="7">
    <source>
        <dbReference type="ARBA" id="ARBA00023235"/>
    </source>
</evidence>
<comment type="catalytic activity">
    <reaction evidence="8">
        <text>Couples ATP hydrolysis with the unwinding of duplex DNA by translocating in the 3'-5' direction.</text>
        <dbReference type="EC" id="5.6.2.4"/>
    </reaction>
</comment>
<dbReference type="InterPro" id="IPR013986">
    <property type="entry name" value="DExx_box_DNA_helicase_dom_sf"/>
</dbReference>
<dbReference type="CDD" id="cd18807">
    <property type="entry name" value="SF1_C_UvrD"/>
    <property type="match status" value="1"/>
</dbReference>
<evidence type="ECO:0000256" key="12">
    <source>
        <dbReference type="SAM" id="MobiDB-lite"/>
    </source>
</evidence>
<name>A0ABW9T4C2_9BACL</name>
<evidence type="ECO:0000313" key="16">
    <source>
        <dbReference type="Proteomes" id="UP000435177"/>
    </source>
</evidence>
<dbReference type="PANTHER" id="PTHR11070">
    <property type="entry name" value="UVRD / RECB / PCRA DNA HELICASE FAMILY MEMBER"/>
    <property type="match status" value="1"/>
</dbReference>
<keyword evidence="7" id="KW-0413">Isomerase</keyword>
<sequence length="783" mass="90221">MITRWRKNATHELHELNEGDGLSSRTFFKTPLGAGSHTIPIAQTAKTETSKDLIPNTDKDAFFFRSLEKQGIYLNEQQIHAVRHFKGPLLTLAGAGSGKTSVLVCRTGYLIAVHNVDPKNILLVTFSKKATEEMRDRIAHLPGLNESIAATIQARTFHSFFLKIIRKYGVIQDILSETRYQHIVLKRILREMGLQDAYQPETLLSLLSSYKMQMVNVDSLPEATDEEKELKRIFAEYEKWKSANNKIDFDDVLLIAYNMLRQKPSLLAALQNRFLYVMVDEFQDTNMVQYELIKMIVEPHCNLMIVGDDDQTIYSFNGARNEFILNFDKVFPDAKTITLDINYRSASSIVGLGNEVIRHNTRRKKKTLKATRQSQTSPQYIRPKNTDEEAEIITKYILRQVKQGKRCFGDFTILYRTASNSRAVIEQFVIDDVPFVDFGSEESFYEHWLVKPLIDHLRLALNPRNFEAVEGILPTLYINREQGMEFILDQETVQKKKWPMIHLMSFPDIKDFQKEKLMERLKLIKSLRPMKPVDIIQSMRREFYDQYLETNKRNKLTHHKEIMRETLDELESSAKRFSSIEEFVSFIGEVAEKRKAMERRHDSENDDKVSLMTIHKSKGLEFPVVCLIGASEGNMPHSSILDAEKMSDVFTTHACRDKITFAIEEERRLAYVAVTRAKDDLIISSPAYYHGKITAVSRFILDAFPKQPITNMGTNQHISGENSSIPSERQQIKETVYAWICTSDSCTAWKRINSFEEAELTSKDCPLCKAPMKKGSKEVIVNN</sequence>
<evidence type="ECO:0000259" key="13">
    <source>
        <dbReference type="PROSITE" id="PS51198"/>
    </source>
</evidence>
<feature type="domain" description="UvrD-like helicase C-terminal" evidence="14">
    <location>
        <begin position="347"/>
        <end position="619"/>
    </location>
</feature>
<protein>
    <recommendedName>
        <fullName evidence="9">DNA 3'-5' helicase</fullName>
        <ecNumber evidence="9">5.6.2.4</ecNumber>
    </recommendedName>
</protein>
<dbReference type="Pfam" id="PF14169">
    <property type="entry name" value="YdjO"/>
    <property type="match status" value="1"/>
</dbReference>
<keyword evidence="3 11" id="KW-0378">Hydrolase</keyword>
<comment type="similarity">
    <text evidence="1">Belongs to the helicase family. UvrD subfamily.</text>
</comment>
<dbReference type="PANTHER" id="PTHR11070:SF2">
    <property type="entry name" value="ATP-DEPENDENT DNA HELICASE SRS2"/>
    <property type="match status" value="1"/>
</dbReference>
<proteinExistence type="inferred from homology"/>
<dbReference type="EMBL" id="WOAA01000012">
    <property type="protein sequence ID" value="MUG67286.1"/>
    <property type="molecule type" value="Genomic_DNA"/>
</dbReference>
<dbReference type="InterPro" id="IPR025916">
    <property type="entry name" value="YdjO"/>
</dbReference>
<keyword evidence="4 11" id="KW-0347">Helicase</keyword>
<comment type="catalytic activity">
    <reaction evidence="10">
        <text>ATP + H2O = ADP + phosphate + H(+)</text>
        <dbReference type="Rhea" id="RHEA:13065"/>
        <dbReference type="ChEBI" id="CHEBI:15377"/>
        <dbReference type="ChEBI" id="CHEBI:15378"/>
        <dbReference type="ChEBI" id="CHEBI:30616"/>
        <dbReference type="ChEBI" id="CHEBI:43474"/>
        <dbReference type="ChEBI" id="CHEBI:456216"/>
        <dbReference type="EC" id="5.6.2.4"/>
    </reaction>
</comment>
<keyword evidence="5 11" id="KW-0067">ATP-binding</keyword>
<keyword evidence="6" id="KW-0238">DNA-binding</keyword>
<dbReference type="Gene3D" id="1.10.10.160">
    <property type="match status" value="1"/>
</dbReference>
<dbReference type="InterPro" id="IPR000212">
    <property type="entry name" value="DNA_helicase_UvrD/REP"/>
</dbReference>
<evidence type="ECO:0000256" key="6">
    <source>
        <dbReference type="ARBA" id="ARBA00023125"/>
    </source>
</evidence>
<evidence type="ECO:0000256" key="9">
    <source>
        <dbReference type="ARBA" id="ARBA00034808"/>
    </source>
</evidence>
<gene>
    <name evidence="15" type="ORF">GNP94_14955</name>
</gene>
<evidence type="ECO:0000259" key="14">
    <source>
        <dbReference type="PROSITE" id="PS51217"/>
    </source>
</evidence>
<feature type="region of interest" description="Disordered" evidence="12">
    <location>
        <begin position="363"/>
        <end position="384"/>
    </location>
</feature>
<evidence type="ECO:0000256" key="1">
    <source>
        <dbReference type="ARBA" id="ARBA00009922"/>
    </source>
</evidence>
<accession>A0ABW9T4C2</accession>
<dbReference type="PROSITE" id="PS51198">
    <property type="entry name" value="UVRD_HELICASE_ATP_BIND"/>
    <property type="match status" value="1"/>
</dbReference>
<dbReference type="SUPFAM" id="SSF52540">
    <property type="entry name" value="P-loop containing nucleoside triphosphate hydrolases"/>
    <property type="match status" value="1"/>
</dbReference>
<evidence type="ECO:0000256" key="2">
    <source>
        <dbReference type="ARBA" id="ARBA00022741"/>
    </source>
</evidence>
<evidence type="ECO:0000256" key="5">
    <source>
        <dbReference type="ARBA" id="ARBA00022840"/>
    </source>
</evidence>
<dbReference type="CDD" id="cd17932">
    <property type="entry name" value="DEXQc_UvrD"/>
    <property type="match status" value="1"/>
</dbReference>
<dbReference type="Gene3D" id="1.10.486.10">
    <property type="entry name" value="PCRA, domain 4"/>
    <property type="match status" value="1"/>
</dbReference>
<dbReference type="InterPro" id="IPR014016">
    <property type="entry name" value="UvrD-like_ATP-bd"/>
</dbReference>